<organism evidence="1 2">
    <name type="scientific">Pseudonocardia oceani</name>
    <dbReference type="NCBI Taxonomy" id="2792013"/>
    <lineage>
        <taxon>Bacteria</taxon>
        <taxon>Bacillati</taxon>
        <taxon>Actinomycetota</taxon>
        <taxon>Actinomycetes</taxon>
        <taxon>Pseudonocardiales</taxon>
        <taxon>Pseudonocardiaceae</taxon>
        <taxon>Pseudonocardia</taxon>
    </lineage>
</organism>
<dbReference type="Proteomes" id="UP000694300">
    <property type="component" value="Unassembled WGS sequence"/>
</dbReference>
<sequence>MTDVTHTGVSDASYPYSVRACTQSEYVTVEEESQYDASSIVCTDWWGT</sequence>
<comment type="caution">
    <text evidence="1">The sequence shown here is derived from an EMBL/GenBank/DDBJ whole genome shotgun (WGS) entry which is preliminary data.</text>
</comment>
<gene>
    <name evidence="1" type="ORF">I4I82_17070</name>
</gene>
<reference evidence="1 2" key="1">
    <citation type="submission" date="2020-11" db="EMBL/GenBank/DDBJ databases">
        <title>Pseudonocardia abyssalis sp. nov. and Pseudonocardia oceani sp. nov., description and phylogenomic analysis of two novel actinomycetes isolated from the deep Southern Ocean.</title>
        <authorList>
            <person name="Parra J."/>
        </authorList>
    </citation>
    <scope>NUCLEOTIDE SEQUENCE [LARGE SCALE GENOMIC DNA]</scope>
    <source>
        <strain evidence="2">KRD185</strain>
    </source>
</reference>
<dbReference type="RefSeq" id="WP_218590794.1">
    <property type="nucleotide sequence ID" value="NZ_JADQDE010000055.1"/>
</dbReference>
<proteinExistence type="predicted"/>
<dbReference type="EMBL" id="JADQDF010000001">
    <property type="protein sequence ID" value="MBW0129378.1"/>
    <property type="molecule type" value="Genomic_DNA"/>
</dbReference>
<keyword evidence="2" id="KW-1185">Reference proteome</keyword>
<evidence type="ECO:0000313" key="1">
    <source>
        <dbReference type="EMBL" id="MBW0129378.1"/>
    </source>
</evidence>
<accession>A0ABS6UAY4</accession>
<evidence type="ECO:0000313" key="2">
    <source>
        <dbReference type="Proteomes" id="UP000694300"/>
    </source>
</evidence>
<name>A0ABS6UAY4_9PSEU</name>
<protein>
    <submittedName>
        <fullName evidence="1">Uncharacterized protein</fullName>
    </submittedName>
</protein>